<dbReference type="RefSeq" id="XP_051857935.1">
    <property type="nucleotide sequence ID" value="XM_052001975.1"/>
</dbReference>
<name>A0A9C6WFQ3_DROAB</name>
<sequence>METINDDCWLEIINYLNLEDQLSLYKATNGFSNRVSSNVIYSWKHQLNFTLDEHAYEKFEEMPELLDVFLSNINDTMQGLELQWVTLKFLYRWKNYTFPNMKTLEYTVDDCDIDCDSEVIGIMTELFPGLHSLKSDGTFYCGALPKWTQLRKLDLSEWSPDYNTYRSDSPEEIAKCMLMEELLLPDGIWDFNLHHDLMTMPKLHTLAIELKIDFILAEMLEKRGKDVHTIVFNDCIWEFSIPTLQKLRNLRQLTLLDNDGFTSEELRDLIVDLKQLEQIDLVDFQIWSSETELWQTVACCPSLKILNISGMQLYENFFEFGRRVMEKTLNNRSHDLTLHCHNTGANENLIRQYFKHPRLKLSFEPLKLHDVDTEMLQMHLNPLLPP</sequence>
<dbReference type="Proteomes" id="UP000515160">
    <property type="component" value="Chromosome 2L"/>
</dbReference>
<protein>
    <submittedName>
        <fullName evidence="2 3">Uncharacterized protein LOC117563484 isoform X1</fullName>
    </submittedName>
</protein>
<dbReference type="GeneID" id="117563484"/>
<evidence type="ECO:0000313" key="1">
    <source>
        <dbReference type="Proteomes" id="UP000515160"/>
    </source>
</evidence>
<keyword evidence="1" id="KW-1185">Reference proteome</keyword>
<dbReference type="AlphaFoldDB" id="A0A9C6WFQ3"/>
<reference evidence="2 3" key="1">
    <citation type="submission" date="2025-04" db="UniProtKB">
        <authorList>
            <consortium name="RefSeq"/>
        </authorList>
    </citation>
    <scope>IDENTIFICATION</scope>
    <source>
        <strain evidence="2 3">15112-1751.03</strain>
        <tissue evidence="2 3">Whole Adult</tissue>
    </source>
</reference>
<evidence type="ECO:0000313" key="2">
    <source>
        <dbReference type="RefSeq" id="XP_051857935.1"/>
    </source>
</evidence>
<dbReference type="Gene3D" id="3.80.10.10">
    <property type="entry name" value="Ribonuclease Inhibitor"/>
    <property type="match status" value="1"/>
</dbReference>
<dbReference type="RefSeq" id="XP_051857937.1">
    <property type="nucleotide sequence ID" value="XM_052001977.1"/>
</dbReference>
<dbReference type="InterPro" id="IPR032675">
    <property type="entry name" value="LRR_dom_sf"/>
</dbReference>
<proteinExistence type="predicted"/>
<dbReference type="RefSeq" id="XP_051857936.1">
    <property type="nucleotide sequence ID" value="XM_052001976.1"/>
</dbReference>
<gene>
    <name evidence="2 3 4" type="primary">LOC117563484</name>
</gene>
<evidence type="ECO:0000313" key="3">
    <source>
        <dbReference type="RefSeq" id="XP_051857936.1"/>
    </source>
</evidence>
<dbReference type="SUPFAM" id="SSF52047">
    <property type="entry name" value="RNI-like"/>
    <property type="match status" value="1"/>
</dbReference>
<organism evidence="1 4">
    <name type="scientific">Drosophila albomicans</name>
    <name type="common">Fruit fly</name>
    <dbReference type="NCBI Taxonomy" id="7291"/>
    <lineage>
        <taxon>Eukaryota</taxon>
        <taxon>Metazoa</taxon>
        <taxon>Ecdysozoa</taxon>
        <taxon>Arthropoda</taxon>
        <taxon>Hexapoda</taxon>
        <taxon>Insecta</taxon>
        <taxon>Pterygota</taxon>
        <taxon>Neoptera</taxon>
        <taxon>Endopterygota</taxon>
        <taxon>Diptera</taxon>
        <taxon>Brachycera</taxon>
        <taxon>Muscomorpha</taxon>
        <taxon>Ephydroidea</taxon>
        <taxon>Drosophilidae</taxon>
        <taxon>Drosophila</taxon>
    </lineage>
</organism>
<evidence type="ECO:0000313" key="4">
    <source>
        <dbReference type="RefSeq" id="XP_051857937.1"/>
    </source>
</evidence>
<dbReference type="OrthoDB" id="7850481at2759"/>
<accession>A0A9C6WFQ3</accession>